<keyword evidence="1" id="KW-0344">Guanine-nucleotide releasing factor</keyword>
<accession>A0ABR6DNM3</accession>
<dbReference type="PANTHER" id="PTHR45982:SF1">
    <property type="entry name" value="REGULATOR OF CHROMOSOME CONDENSATION"/>
    <property type="match status" value="1"/>
</dbReference>
<dbReference type="InterPro" id="IPR058923">
    <property type="entry name" value="RCC1-like_dom"/>
</dbReference>
<dbReference type="NCBIfam" id="TIGR04183">
    <property type="entry name" value="Por_Secre_tail"/>
    <property type="match status" value="1"/>
</dbReference>
<evidence type="ECO:0000256" key="3">
    <source>
        <dbReference type="ARBA" id="ARBA00022737"/>
    </source>
</evidence>
<dbReference type="Proteomes" id="UP000555003">
    <property type="component" value="Unassembled WGS sequence"/>
</dbReference>
<dbReference type="PROSITE" id="PS50012">
    <property type="entry name" value="RCC1_3"/>
    <property type="match status" value="4"/>
</dbReference>
<feature type="domain" description="RCC1-like" evidence="6">
    <location>
        <begin position="25"/>
        <end position="271"/>
    </location>
</feature>
<protein>
    <submittedName>
        <fullName evidence="7">Delta-60 repeat protein</fullName>
    </submittedName>
</protein>
<evidence type="ECO:0000256" key="4">
    <source>
        <dbReference type="SAM" id="SignalP"/>
    </source>
</evidence>
<keyword evidence="8" id="KW-1185">Reference proteome</keyword>
<comment type="caution">
    <text evidence="7">The sequence shown here is derived from an EMBL/GenBank/DDBJ whole genome shotgun (WGS) entry which is preliminary data.</text>
</comment>
<dbReference type="SUPFAM" id="SSF63829">
    <property type="entry name" value="Calcium-dependent phosphotriesterase"/>
    <property type="match status" value="1"/>
</dbReference>
<evidence type="ECO:0000313" key="8">
    <source>
        <dbReference type="Proteomes" id="UP000555003"/>
    </source>
</evidence>
<dbReference type="InterPro" id="IPR026444">
    <property type="entry name" value="Secre_tail"/>
</dbReference>
<dbReference type="EMBL" id="JACJIS010000001">
    <property type="protein sequence ID" value="MBA9073288.1"/>
    <property type="molecule type" value="Genomic_DNA"/>
</dbReference>
<name>A0ABR6DNM3_9FLAO</name>
<sequence length="1058" mass="112594">MKKTILFLLLALCGSSVDAQCWKSGSYCSSIKTDGTLWMWGDNSTGRLGDGTTLYKNLPLKVGTDIWQFISSCPSHTIAIKADGTLWAWGSNTLGQLGDGTNINRLTPVQIGTDNNWKSASVNSVGKHSLAIKTDGTLWAWGGNNYGQLGDGTSISKNIPIQIGTDTDWKSIDTGFNFSVAIKTNGTLWSWGINNYGQLGLGHQMNRSTPQQIGINNDWITFRIQYETCHAIKSNGTLWAWGSNNPTSELYYYLGDGTTAAYRSSPTQIGTDNNWTHLGAHSAIKSNGTLWGWGFNLGGQVGDGTNITRPNPTQIGTANNWKQLFYASKLKTDGTLWTNGTNYEGQLGNGSGAAFSLVLVQIPTTYCPATPLAANDDSGIALSGLSTTPIANVLSNDTLNGSSATLSNVTLFFVSANHSGITLNTTTGAVNVDPTVPVGSYSLVYQICQTASISNCDTATVTITVNPQTVDAVTDNFSSTPINYLTGDMTSSVLSNDTVNGSAANPADVSITLTNNGGIAGASVNPDGTIWIPAATLINTYTLQYSICLVSNPSICDTASVTISVADPMITTPEIAFAIRANKTVVQSELQSTGKIIISGAFNKYNDVNAKHLMRLNTNLTQDISFPALGTLPDPPYDFKVLSNDKIIVVGTFTSVNGTSTGKGIARLNADGTVDSSFNIGGTGIGTNDRVLACAIQSDGKILLGGGFIRSYNGVPVRNMIRLNADGSLDTSFVYPYTYEPSTFGSIHTINVTADGKIIASGNYSTMPNGQPNLFLLNADGSLDENFLKGIVGQEYYRDTNYCSSCIAPIQNVVLQPDGFILVVGAFNSYLKYTRKNIVRLNALGRVDLAFASTLSDRVINDVVVEPDGKLILGGEFTTLHGFTHAKLVRLNANGTRDASFSSGSGPTHTSIPAPMPSVMDLNRQVDGKVIVSGTFSHYNGISATNITRITPEIPGGQARGTLQLWNTEPEIENSLMLADGIRIYPNPSSGIFTIDLTESKGQFTTIAVYNTLGQAVYQKNTLPEAVNEIDLSALPSGYYYAKMAGSSGSVQKVLLKK</sequence>
<keyword evidence="3" id="KW-0677">Repeat</keyword>
<dbReference type="PANTHER" id="PTHR45982">
    <property type="entry name" value="REGULATOR OF CHROMOSOME CONDENSATION"/>
    <property type="match status" value="1"/>
</dbReference>
<evidence type="ECO:0000259" key="6">
    <source>
        <dbReference type="Pfam" id="PF25390"/>
    </source>
</evidence>
<dbReference type="InterPro" id="IPR013431">
    <property type="entry name" value="Delta_60_rpt"/>
</dbReference>
<dbReference type="Pfam" id="PF18962">
    <property type="entry name" value="Por_Secre_tail"/>
    <property type="match status" value="1"/>
</dbReference>
<dbReference type="NCBIfam" id="TIGR02608">
    <property type="entry name" value="delta_60_rpt"/>
    <property type="match status" value="6"/>
</dbReference>
<reference evidence="7 8" key="1">
    <citation type="submission" date="2020-08" db="EMBL/GenBank/DDBJ databases">
        <title>Genomic Encyclopedia of Type Strains, Phase IV (KMG-IV): sequencing the most valuable type-strain genomes for metagenomic binning, comparative biology and taxonomic classification.</title>
        <authorList>
            <person name="Goeker M."/>
        </authorList>
    </citation>
    <scope>NUCLEOTIDE SEQUENCE [LARGE SCALE GENOMIC DNA]</scope>
    <source>
        <strain evidence="7 8">DSM 100397</strain>
    </source>
</reference>
<dbReference type="InterPro" id="IPR051553">
    <property type="entry name" value="Ran_GTPase-activating"/>
</dbReference>
<feature type="signal peptide" evidence="4">
    <location>
        <begin position="1"/>
        <end position="19"/>
    </location>
</feature>
<feature type="chain" id="PRO_5047484107" evidence="4">
    <location>
        <begin position="20"/>
        <end position="1058"/>
    </location>
</feature>
<dbReference type="SUPFAM" id="SSF50985">
    <property type="entry name" value="RCC1/BLIP-II"/>
    <property type="match status" value="2"/>
</dbReference>
<dbReference type="Pfam" id="PF25390">
    <property type="entry name" value="WD40_RLD"/>
    <property type="match status" value="1"/>
</dbReference>
<proteinExistence type="predicted"/>
<dbReference type="PRINTS" id="PR00633">
    <property type="entry name" value="RCCNDNSATION"/>
</dbReference>
<organism evidence="7 8">
    <name type="scientific">Flavobacterium gossypii</name>
    <dbReference type="NCBI Taxonomy" id="1646119"/>
    <lineage>
        <taxon>Bacteria</taxon>
        <taxon>Pseudomonadati</taxon>
        <taxon>Bacteroidota</taxon>
        <taxon>Flavobacteriia</taxon>
        <taxon>Flavobacteriales</taxon>
        <taxon>Flavobacteriaceae</taxon>
        <taxon>Flavobacterium</taxon>
    </lineage>
</organism>
<gene>
    <name evidence="7" type="ORF">GGR22_001414</name>
</gene>
<evidence type="ECO:0000313" key="7">
    <source>
        <dbReference type="EMBL" id="MBA9073288.1"/>
    </source>
</evidence>
<feature type="domain" description="Secretion system C-terminal sorting" evidence="5">
    <location>
        <begin position="984"/>
        <end position="1054"/>
    </location>
</feature>
<dbReference type="Gene3D" id="2.80.10.50">
    <property type="match status" value="2"/>
</dbReference>
<dbReference type="RefSeq" id="WP_182493074.1">
    <property type="nucleotide sequence ID" value="NZ_JACJIS010000001.1"/>
</dbReference>
<dbReference type="Pfam" id="PF17164">
    <property type="entry name" value="DUF5122"/>
    <property type="match status" value="7"/>
</dbReference>
<dbReference type="Gene3D" id="2.130.10.30">
    <property type="entry name" value="Regulator of chromosome condensation 1/beta-lactamase-inhibitor protein II"/>
    <property type="match status" value="2"/>
</dbReference>
<evidence type="ECO:0000259" key="5">
    <source>
        <dbReference type="Pfam" id="PF18962"/>
    </source>
</evidence>
<dbReference type="InterPro" id="IPR009091">
    <property type="entry name" value="RCC1/BLIP-II"/>
</dbReference>
<keyword evidence="2 4" id="KW-0732">Signal</keyword>
<evidence type="ECO:0000256" key="1">
    <source>
        <dbReference type="ARBA" id="ARBA00022658"/>
    </source>
</evidence>
<dbReference type="InterPro" id="IPR000408">
    <property type="entry name" value="Reg_chr_condens"/>
</dbReference>
<evidence type="ECO:0000256" key="2">
    <source>
        <dbReference type="ARBA" id="ARBA00022729"/>
    </source>
</evidence>